<evidence type="ECO:0000313" key="3">
    <source>
        <dbReference type="Proteomes" id="UP000013986"/>
    </source>
</evidence>
<accession>R8YWL6</accession>
<dbReference type="PATRIC" id="fig|1217689.3.peg.3354"/>
<keyword evidence="1" id="KW-0732">Signal</keyword>
<dbReference type="AlphaFoldDB" id="R8YWL6"/>
<gene>
    <name evidence="2" type="ORF">F929_03414</name>
</gene>
<dbReference type="EMBL" id="APQO01000006">
    <property type="protein sequence ID" value="EOQ73471.1"/>
    <property type="molecule type" value="Genomic_DNA"/>
</dbReference>
<feature type="signal peptide" evidence="1">
    <location>
        <begin position="1"/>
        <end position="19"/>
    </location>
</feature>
<organism evidence="2 3">
    <name type="scientific">Acinetobacter lactucae</name>
    <dbReference type="NCBI Taxonomy" id="1785128"/>
    <lineage>
        <taxon>Bacteria</taxon>
        <taxon>Pseudomonadati</taxon>
        <taxon>Pseudomonadota</taxon>
        <taxon>Gammaproteobacteria</taxon>
        <taxon>Moraxellales</taxon>
        <taxon>Moraxellaceae</taxon>
        <taxon>Acinetobacter</taxon>
        <taxon>Acinetobacter calcoaceticus/baumannii complex</taxon>
    </lineage>
</organism>
<dbReference type="RefSeq" id="WP_016145965.1">
    <property type="nucleotide sequence ID" value="NZ_KB976991.1"/>
</dbReference>
<evidence type="ECO:0000256" key="1">
    <source>
        <dbReference type="SAM" id="SignalP"/>
    </source>
</evidence>
<name>R8YWL6_9GAMM</name>
<evidence type="ECO:0000313" key="2">
    <source>
        <dbReference type="EMBL" id="EOQ73471.1"/>
    </source>
</evidence>
<protein>
    <submittedName>
        <fullName evidence="2">Uncharacterized protein</fullName>
    </submittedName>
</protein>
<proteinExistence type="predicted"/>
<comment type="caution">
    <text evidence="2">The sequence shown here is derived from an EMBL/GenBank/DDBJ whole genome shotgun (WGS) entry which is preliminary data.</text>
</comment>
<dbReference type="PROSITE" id="PS51257">
    <property type="entry name" value="PROKAR_LIPOPROTEIN"/>
    <property type="match status" value="1"/>
</dbReference>
<dbReference type="HOGENOM" id="CLU_131920_0_0_6"/>
<dbReference type="Proteomes" id="UP000013986">
    <property type="component" value="Unassembled WGS sequence"/>
</dbReference>
<reference evidence="2 3" key="1">
    <citation type="submission" date="2013-02" db="EMBL/GenBank/DDBJ databases">
        <title>The Genome Sequence of Acinetobacter pittii ANC 4052.</title>
        <authorList>
            <consortium name="The Broad Institute Genome Sequencing Platform"/>
            <consortium name="The Broad Institute Genome Sequencing Center for Infectious Disease"/>
            <person name="Cerqueira G."/>
            <person name="Feldgarden M."/>
            <person name="Courvalin P."/>
            <person name="Perichon B."/>
            <person name="Grillot-Courvalin C."/>
            <person name="Clermont D."/>
            <person name="Rocha E."/>
            <person name="Yoon E.-J."/>
            <person name="Nemec A."/>
            <person name="Walker B."/>
            <person name="Young S.K."/>
            <person name="Zeng Q."/>
            <person name="Gargeya S."/>
            <person name="Fitzgerald M."/>
            <person name="Haas B."/>
            <person name="Abouelleil A."/>
            <person name="Alvarado L."/>
            <person name="Arachchi H.M."/>
            <person name="Berlin A.M."/>
            <person name="Chapman S.B."/>
            <person name="Dewar J."/>
            <person name="Goldberg J."/>
            <person name="Griggs A."/>
            <person name="Gujja S."/>
            <person name="Hansen M."/>
            <person name="Howarth C."/>
            <person name="Imamovic A."/>
            <person name="Larimer J."/>
            <person name="McCowan C."/>
            <person name="Murphy C."/>
            <person name="Neiman D."/>
            <person name="Pearson M."/>
            <person name="Priest M."/>
            <person name="Roberts A."/>
            <person name="Saif S."/>
            <person name="Shea T."/>
            <person name="Sisk P."/>
            <person name="Sykes S."/>
            <person name="Wortman J."/>
            <person name="Nusbaum C."/>
            <person name="Birren B."/>
        </authorList>
    </citation>
    <scope>NUCLEOTIDE SEQUENCE [LARGE SCALE GENOMIC DNA]</scope>
    <source>
        <strain evidence="2 3">ANC 4052</strain>
    </source>
</reference>
<feature type="chain" id="PRO_5004469732" evidence="1">
    <location>
        <begin position="20"/>
        <end position="174"/>
    </location>
</feature>
<sequence>MKKIILLGLIGLLGGCTQAQVDKMSAAKVVTSDFDGSQTISSQTMPAYVKEGWNLRGVSFGAHWVTSAKGYVAFDVEFNNATTNLNKLYLNIDGVISEHETLGKMTKFRNNGAYNTSTNSFIVPLSVANKILNSKNVKFKVTTLSDGAREGYLIEGDKVTPAAKSLINVIKQVQ</sequence>